<reference evidence="1" key="1">
    <citation type="journal article" date="2015" name="Nature">
        <title>Complex archaea that bridge the gap between prokaryotes and eukaryotes.</title>
        <authorList>
            <person name="Spang A."/>
            <person name="Saw J.H."/>
            <person name="Jorgensen S.L."/>
            <person name="Zaremba-Niedzwiedzka K."/>
            <person name="Martijn J."/>
            <person name="Lind A.E."/>
            <person name="van Eijk R."/>
            <person name="Schleper C."/>
            <person name="Guy L."/>
            <person name="Ettema T.J."/>
        </authorList>
    </citation>
    <scope>NUCLEOTIDE SEQUENCE</scope>
</reference>
<proteinExistence type="predicted"/>
<organism evidence="1">
    <name type="scientific">marine sediment metagenome</name>
    <dbReference type="NCBI Taxonomy" id="412755"/>
    <lineage>
        <taxon>unclassified sequences</taxon>
        <taxon>metagenomes</taxon>
        <taxon>ecological metagenomes</taxon>
    </lineage>
</organism>
<comment type="caution">
    <text evidence="1">The sequence shown here is derived from an EMBL/GenBank/DDBJ whole genome shotgun (WGS) entry which is preliminary data.</text>
</comment>
<sequence>MSQDEKNLGWYAMKRGWMEHEAFEGRPERILGWLWLIENAAYKEKKVRMGRKIFV</sequence>
<evidence type="ECO:0000313" key="1">
    <source>
        <dbReference type="EMBL" id="KKM85393.1"/>
    </source>
</evidence>
<protein>
    <submittedName>
        <fullName evidence="1">Uncharacterized protein</fullName>
    </submittedName>
</protein>
<name>A0A0F9KUJ1_9ZZZZ</name>
<dbReference type="AlphaFoldDB" id="A0A0F9KUJ1"/>
<dbReference type="EMBL" id="LAZR01007419">
    <property type="protein sequence ID" value="KKM85393.1"/>
    <property type="molecule type" value="Genomic_DNA"/>
</dbReference>
<accession>A0A0F9KUJ1</accession>
<gene>
    <name evidence="1" type="ORF">LCGC14_1289520</name>
</gene>